<comment type="subcellular location">
    <subcellularLocation>
        <location evidence="1">Membrane</location>
        <topology evidence="1">Multi-pass membrane protein</topology>
    </subcellularLocation>
</comment>
<evidence type="ECO:0000256" key="3">
    <source>
        <dbReference type="ARBA" id="ARBA00022989"/>
    </source>
</evidence>
<dbReference type="GO" id="GO:0016020">
    <property type="term" value="C:membrane"/>
    <property type="evidence" value="ECO:0007669"/>
    <property type="project" value="UniProtKB-SubCell"/>
</dbReference>
<sequence>MRITSVTWGSDISLLVEACAKLGIALSAWTPCDLEDKWNADSHELGSTEIGWSVEMPKFAGATMQRILKNPLASPYTHGIASDAASRFSHVLVRP</sequence>
<keyword evidence="3" id="KW-1133">Transmembrane helix</keyword>
<comment type="caution">
    <text evidence="5">The sequence shown here is derived from an EMBL/GenBank/DDBJ whole genome shotgun (WGS) entry which is preliminary data.</text>
</comment>
<dbReference type="InterPro" id="IPR037294">
    <property type="entry name" value="ABC_BtuC-like"/>
</dbReference>
<accession>A0A848D9T8</accession>
<keyword evidence="2" id="KW-0812">Transmembrane</keyword>
<evidence type="ECO:0000313" key="5">
    <source>
        <dbReference type="EMBL" id="NMG82665.1"/>
    </source>
</evidence>
<name>A0A848D9T8_9EURY</name>
<evidence type="ECO:0000313" key="6">
    <source>
        <dbReference type="Proteomes" id="UP000606580"/>
    </source>
</evidence>
<dbReference type="Proteomes" id="UP000606580">
    <property type="component" value="Unassembled WGS sequence"/>
</dbReference>
<proteinExistence type="predicted"/>
<dbReference type="Gene3D" id="1.10.3470.10">
    <property type="entry name" value="ABC transporter involved in vitamin B12 uptake, BtuC"/>
    <property type="match status" value="1"/>
</dbReference>
<organism evidence="5 6">
    <name type="scientific">Candidatus Ethanoperedens thermophilum</name>
    <dbReference type="NCBI Taxonomy" id="2766897"/>
    <lineage>
        <taxon>Archaea</taxon>
        <taxon>Methanobacteriati</taxon>
        <taxon>Methanobacteriota</taxon>
        <taxon>Stenosarchaea group</taxon>
        <taxon>Methanomicrobia</taxon>
        <taxon>Methanosarcinales</taxon>
        <taxon>Methanosarcinales incertae sedis</taxon>
        <taxon>GOM Arc I cluster</taxon>
        <taxon>Candidatus Ethanoperedens</taxon>
    </lineage>
</organism>
<evidence type="ECO:0000256" key="2">
    <source>
        <dbReference type="ARBA" id="ARBA00022692"/>
    </source>
</evidence>
<dbReference type="SUPFAM" id="SSF81345">
    <property type="entry name" value="ABC transporter involved in vitamin B12 uptake, BtuC"/>
    <property type="match status" value="1"/>
</dbReference>
<reference evidence="5" key="1">
    <citation type="journal article" date="2020" name="MBio">
        <title>'Candidatus Ethanoperedens,' a Thermophilic Genus of Archaea Mediating the Anaerobic Oxidation of Ethane.</title>
        <authorList>
            <person name="Hahn C.J."/>
            <person name="Laso-Perez R."/>
            <person name="Vulcano F."/>
            <person name="Vaziourakis K.M."/>
            <person name="Stokke R."/>
            <person name="Steen I.H."/>
            <person name="Teske A."/>
            <person name="Boetius A."/>
            <person name="Liebeke M."/>
            <person name="Amann R."/>
            <person name="Knittel K."/>
            <person name="Wegener G."/>
        </authorList>
    </citation>
    <scope>NUCLEOTIDE SEQUENCE</scope>
    <source>
        <strain evidence="5">GoM-Arc1-LC-WB58</strain>
    </source>
</reference>
<protein>
    <submittedName>
        <fullName evidence="5">Iron chelate uptake ABC transporter family permease subunit</fullName>
    </submittedName>
</protein>
<keyword evidence="4" id="KW-0472">Membrane</keyword>
<dbReference type="AlphaFoldDB" id="A0A848D9T8"/>
<evidence type="ECO:0000256" key="1">
    <source>
        <dbReference type="ARBA" id="ARBA00004141"/>
    </source>
</evidence>
<gene>
    <name evidence="5" type="ORF">GIS02_00460</name>
</gene>
<dbReference type="EMBL" id="WNEG01000015">
    <property type="protein sequence ID" value="NMG82665.1"/>
    <property type="molecule type" value="Genomic_DNA"/>
</dbReference>
<evidence type="ECO:0000256" key="4">
    <source>
        <dbReference type="ARBA" id="ARBA00023136"/>
    </source>
</evidence>